<dbReference type="InterPro" id="IPR036890">
    <property type="entry name" value="HATPase_C_sf"/>
</dbReference>
<dbReference type="Gene3D" id="3.30.565.10">
    <property type="entry name" value="Histidine kinase-like ATPase, C-terminal domain"/>
    <property type="match status" value="1"/>
</dbReference>
<sequence length="154" mass="16384">MRLAPAPSVAESGRMGIGPRSYRIEHQLPERLDSIRMSREMTWRALTTCGYRGHHEDVIFVVSELVTNALRHGSGAPTLCLTGGSSMVRVEVGDAGAELPPLGAEPGPGGTGLDVVRRLCSGWGVSPLQRGKVVWCELEAYLTVVVGGHDPAIA</sequence>
<dbReference type="EMBL" id="BOOC01000011">
    <property type="protein sequence ID" value="GIH39848.1"/>
    <property type="molecule type" value="Genomic_DNA"/>
</dbReference>
<dbReference type="SUPFAM" id="SSF55874">
    <property type="entry name" value="ATPase domain of HSP90 chaperone/DNA topoisomerase II/histidine kinase"/>
    <property type="match status" value="1"/>
</dbReference>
<keyword evidence="2" id="KW-1185">Reference proteome</keyword>
<reference evidence="1 2" key="1">
    <citation type="submission" date="2021-01" db="EMBL/GenBank/DDBJ databases">
        <title>Whole genome shotgun sequence of Microbispora corallina NBRC 16416.</title>
        <authorList>
            <person name="Komaki H."/>
            <person name="Tamura T."/>
        </authorList>
    </citation>
    <scope>NUCLEOTIDE SEQUENCE [LARGE SCALE GENOMIC DNA]</scope>
    <source>
        <strain evidence="1 2">NBRC 16416</strain>
    </source>
</reference>
<accession>A0ABQ4FYH7</accession>
<name>A0ABQ4FYH7_9ACTN</name>
<dbReference type="InterPro" id="IPR050267">
    <property type="entry name" value="Anti-sigma-factor_SerPK"/>
</dbReference>
<dbReference type="PANTHER" id="PTHR35526">
    <property type="entry name" value="ANTI-SIGMA-F FACTOR RSBW-RELATED"/>
    <property type="match status" value="1"/>
</dbReference>
<gene>
    <name evidence="1" type="ORF">Mco01_28480</name>
</gene>
<protein>
    <submittedName>
        <fullName evidence="1">ATPase</fullName>
    </submittedName>
</protein>
<organism evidence="1 2">
    <name type="scientific">Microbispora corallina</name>
    <dbReference type="NCBI Taxonomy" id="83302"/>
    <lineage>
        <taxon>Bacteria</taxon>
        <taxon>Bacillati</taxon>
        <taxon>Actinomycetota</taxon>
        <taxon>Actinomycetes</taxon>
        <taxon>Streptosporangiales</taxon>
        <taxon>Streptosporangiaceae</taxon>
        <taxon>Microbispora</taxon>
    </lineage>
</organism>
<dbReference type="PANTHER" id="PTHR35526:SF3">
    <property type="entry name" value="ANTI-SIGMA-F FACTOR RSBW"/>
    <property type="match status" value="1"/>
</dbReference>
<comment type="caution">
    <text evidence="1">The sequence shown here is derived from an EMBL/GenBank/DDBJ whole genome shotgun (WGS) entry which is preliminary data.</text>
</comment>
<evidence type="ECO:0000313" key="2">
    <source>
        <dbReference type="Proteomes" id="UP000603904"/>
    </source>
</evidence>
<evidence type="ECO:0000313" key="1">
    <source>
        <dbReference type="EMBL" id="GIH39848.1"/>
    </source>
</evidence>
<proteinExistence type="predicted"/>
<dbReference type="CDD" id="cd16936">
    <property type="entry name" value="HATPase_RsbW-like"/>
    <property type="match status" value="1"/>
</dbReference>
<dbReference type="Proteomes" id="UP000603904">
    <property type="component" value="Unassembled WGS sequence"/>
</dbReference>